<evidence type="ECO:0000256" key="2">
    <source>
        <dbReference type="ARBA" id="ARBA00004173"/>
    </source>
</evidence>
<protein>
    <submittedName>
        <fullName evidence="8">Thioredoxin-like protein</fullName>
    </submittedName>
</protein>
<evidence type="ECO:0000256" key="6">
    <source>
        <dbReference type="ARBA" id="ARBA00023128"/>
    </source>
</evidence>
<evidence type="ECO:0000256" key="3">
    <source>
        <dbReference type="ARBA" id="ARBA00009734"/>
    </source>
</evidence>
<keyword evidence="6" id="KW-0496">Mitochondrion</keyword>
<evidence type="ECO:0000313" key="8">
    <source>
        <dbReference type="EMBL" id="KAK3298534.1"/>
    </source>
</evidence>
<proteinExistence type="inferred from homology"/>
<organism evidence="8 9">
    <name type="scientific">Chaetomium fimeti</name>
    <dbReference type="NCBI Taxonomy" id="1854472"/>
    <lineage>
        <taxon>Eukaryota</taxon>
        <taxon>Fungi</taxon>
        <taxon>Dikarya</taxon>
        <taxon>Ascomycota</taxon>
        <taxon>Pezizomycotina</taxon>
        <taxon>Sordariomycetes</taxon>
        <taxon>Sordariomycetidae</taxon>
        <taxon>Sordariales</taxon>
        <taxon>Chaetomiaceae</taxon>
        <taxon>Chaetomium</taxon>
    </lineage>
</organism>
<reference evidence="8" key="1">
    <citation type="journal article" date="2023" name="Mol. Phylogenet. Evol.">
        <title>Genome-scale phylogeny and comparative genomics of the fungal order Sordariales.</title>
        <authorList>
            <person name="Hensen N."/>
            <person name="Bonometti L."/>
            <person name="Westerberg I."/>
            <person name="Brannstrom I.O."/>
            <person name="Guillou S."/>
            <person name="Cros-Aarteil S."/>
            <person name="Calhoun S."/>
            <person name="Haridas S."/>
            <person name="Kuo A."/>
            <person name="Mondo S."/>
            <person name="Pangilinan J."/>
            <person name="Riley R."/>
            <person name="LaButti K."/>
            <person name="Andreopoulos B."/>
            <person name="Lipzen A."/>
            <person name="Chen C."/>
            <person name="Yan M."/>
            <person name="Daum C."/>
            <person name="Ng V."/>
            <person name="Clum A."/>
            <person name="Steindorff A."/>
            <person name="Ohm R.A."/>
            <person name="Martin F."/>
            <person name="Silar P."/>
            <person name="Natvig D.O."/>
            <person name="Lalanne C."/>
            <person name="Gautier V."/>
            <person name="Ament-Velasquez S.L."/>
            <person name="Kruys A."/>
            <person name="Hutchinson M.I."/>
            <person name="Powell A.J."/>
            <person name="Barry K."/>
            <person name="Miller A.N."/>
            <person name="Grigoriev I.V."/>
            <person name="Debuchy R."/>
            <person name="Gladieux P."/>
            <person name="Hiltunen Thoren M."/>
            <person name="Johannesson H."/>
        </authorList>
    </citation>
    <scope>NUCLEOTIDE SEQUENCE</scope>
    <source>
        <strain evidence="8">CBS 168.71</strain>
    </source>
</reference>
<feature type="region of interest" description="Disordered" evidence="7">
    <location>
        <begin position="77"/>
        <end position="98"/>
    </location>
</feature>
<reference evidence="8" key="2">
    <citation type="submission" date="2023-06" db="EMBL/GenBank/DDBJ databases">
        <authorList>
            <consortium name="Lawrence Berkeley National Laboratory"/>
            <person name="Haridas S."/>
            <person name="Hensen N."/>
            <person name="Bonometti L."/>
            <person name="Westerberg I."/>
            <person name="Brannstrom I.O."/>
            <person name="Guillou S."/>
            <person name="Cros-Aarteil S."/>
            <person name="Calhoun S."/>
            <person name="Kuo A."/>
            <person name="Mondo S."/>
            <person name="Pangilinan J."/>
            <person name="Riley R."/>
            <person name="Labutti K."/>
            <person name="Andreopoulos B."/>
            <person name="Lipzen A."/>
            <person name="Chen C."/>
            <person name="Yanf M."/>
            <person name="Daum C."/>
            <person name="Ng V."/>
            <person name="Clum A."/>
            <person name="Steindorff A."/>
            <person name="Ohm R."/>
            <person name="Martin F."/>
            <person name="Silar P."/>
            <person name="Natvig D."/>
            <person name="Lalanne C."/>
            <person name="Gautier V."/>
            <person name="Ament-Velasquez S.L."/>
            <person name="Kruys A."/>
            <person name="Hutchinson M.I."/>
            <person name="Powell A.J."/>
            <person name="Barry K."/>
            <person name="Miller A.N."/>
            <person name="Grigoriev I.V."/>
            <person name="Debuchy R."/>
            <person name="Gladieux P."/>
            <person name="Thoren M.H."/>
            <person name="Johannesson H."/>
        </authorList>
    </citation>
    <scope>NUCLEOTIDE SEQUENCE</scope>
    <source>
        <strain evidence="8">CBS 168.71</strain>
    </source>
</reference>
<accession>A0AAE0LVM0</accession>
<comment type="function">
    <text evidence="1">Putative mitochondrial redox protein which could be involved in the reduction of small toxic molecules.</text>
</comment>
<feature type="region of interest" description="Disordered" evidence="7">
    <location>
        <begin position="21"/>
        <end position="40"/>
    </location>
</feature>
<gene>
    <name evidence="8" type="ORF">B0H64DRAFT_385424</name>
</gene>
<keyword evidence="4" id="KW-0809">Transit peptide</keyword>
<comment type="similarity">
    <text evidence="3">Belongs to the FMP46 family.</text>
</comment>
<keyword evidence="5" id="KW-0560">Oxidoreductase</keyword>
<evidence type="ECO:0000256" key="4">
    <source>
        <dbReference type="ARBA" id="ARBA00022946"/>
    </source>
</evidence>
<dbReference type="AlphaFoldDB" id="A0AAE0LVM0"/>
<dbReference type="EMBL" id="JAUEPN010000002">
    <property type="protein sequence ID" value="KAK3298534.1"/>
    <property type="molecule type" value="Genomic_DNA"/>
</dbReference>
<evidence type="ECO:0000256" key="1">
    <source>
        <dbReference type="ARBA" id="ARBA00002963"/>
    </source>
</evidence>
<comment type="subcellular location">
    <subcellularLocation>
        <location evidence="2">Mitochondrion</location>
    </subcellularLocation>
</comment>
<dbReference type="SUPFAM" id="SSF52833">
    <property type="entry name" value="Thioredoxin-like"/>
    <property type="match status" value="1"/>
</dbReference>
<name>A0AAE0LVM0_9PEZI</name>
<feature type="compositionally biased region" description="Polar residues" evidence="7">
    <location>
        <begin position="21"/>
        <end position="37"/>
    </location>
</feature>
<comment type="caution">
    <text evidence="8">The sequence shown here is derived from an EMBL/GenBank/DDBJ whole genome shotgun (WGS) entry which is preliminary data.</text>
</comment>
<sequence>MEPFQPHFIRLLRNNREVIKTSNTSRLHTQNPQSKAKPSSKMFRFHKPIDIITLFHKATSPASVRVAAALRQASAAASETSTEDQASDHTAQSNAVRRPEFKLDITEAPPTADQLRTILDYVGKARVGTIVKGAEDQEEALRRFGENVESLQRPVAVDWNNGKVAAGENESEILKMLNDLPK</sequence>
<dbReference type="Pfam" id="PF07955">
    <property type="entry name" value="DUF1687"/>
    <property type="match status" value="1"/>
</dbReference>
<dbReference type="GeneID" id="87840020"/>
<dbReference type="PANTHER" id="PTHR28071:SF1">
    <property type="entry name" value="REDOX PROTEIN FMP46, MITOCHONDRIAL-RELATED"/>
    <property type="match status" value="1"/>
</dbReference>
<dbReference type="GO" id="GO:0005739">
    <property type="term" value="C:mitochondrion"/>
    <property type="evidence" value="ECO:0007669"/>
    <property type="project" value="UniProtKB-SubCell"/>
</dbReference>
<dbReference type="InterPro" id="IPR036249">
    <property type="entry name" value="Thioredoxin-like_sf"/>
</dbReference>
<evidence type="ECO:0000256" key="5">
    <source>
        <dbReference type="ARBA" id="ARBA00023002"/>
    </source>
</evidence>
<dbReference type="GO" id="GO:0016491">
    <property type="term" value="F:oxidoreductase activity"/>
    <property type="evidence" value="ECO:0007669"/>
    <property type="project" value="UniProtKB-KW"/>
</dbReference>
<dbReference type="RefSeq" id="XP_062662048.1">
    <property type="nucleotide sequence ID" value="XM_062803072.1"/>
</dbReference>
<dbReference type="Gene3D" id="3.40.30.10">
    <property type="entry name" value="Glutaredoxin"/>
    <property type="match status" value="1"/>
</dbReference>
<keyword evidence="9" id="KW-1185">Reference proteome</keyword>
<dbReference type="Proteomes" id="UP001278766">
    <property type="component" value="Unassembled WGS sequence"/>
</dbReference>
<dbReference type="PANTHER" id="PTHR28071">
    <property type="entry name" value="REDOX PROTEIN FMP46, MITOCHONDRIAL-RELATED"/>
    <property type="match status" value="1"/>
</dbReference>
<dbReference type="InterPro" id="IPR012882">
    <property type="entry name" value="Fmp46"/>
</dbReference>
<evidence type="ECO:0000256" key="7">
    <source>
        <dbReference type="SAM" id="MobiDB-lite"/>
    </source>
</evidence>
<evidence type="ECO:0000313" key="9">
    <source>
        <dbReference type="Proteomes" id="UP001278766"/>
    </source>
</evidence>